<keyword evidence="9" id="KW-0732">Signal</keyword>
<evidence type="ECO:0000256" key="3">
    <source>
        <dbReference type="ARBA" id="ARBA00022692"/>
    </source>
</evidence>
<sequence length="643" mass="67552" precursor="true">MRFARPVLFLLAALTLTAGPAAAQFKFNPDAGGFGGLLGDGPLGDAEDTSNLVKLSARFAPAADGKPAMVEVTANIKSGYHIYSITQPDGGPQRTTLTLDESSGAELAGDWVPDPAPKTHIDTEVWIDLPIEEHFGQVTWRAPIELPAGVDPATLSVTGSADMQACTEVACHNVEDAAFTAELVEPGEIPYASAEGPQPTQPLTPGDSPLTGTAEPAPPAPVTLSGLVPILGAAFLGGLILNLMPCVLPVIGLKVLSFAEQAGHQRGKVLAMNLAYTAGLLSVFMLLAALAAFAGYGWGELYTITEFKVAMIALVFVMGLSFLGVWEIPLPGFAGGRGANQLQQKEGYAGAFYKGVFTTILATPCSGPFLGSAIGFTLTQPAWVTFLIFGAIGFGMASPYLLIGVFPSLVKTLPKPGAWMETFKQLMGFVLMATVVYLISTVATDYYLPVLTMLVAIGFACWWIGVTPITATTGKRMTAWVGGVGSAAVIGWLAFGLLGPSEHGLPWKPYTETALASAQTRGKPVLVDFTADWCLTCKLNLKRAINTDRVKEVVEANGVTPLLADWTDKNDEIKAAIESLGSRSIPLLAIYAPGKPEPIVLRDLISEDELLEALAEAGAVEANGAATVMPEIEIGEATTATMR</sequence>
<dbReference type="PROSITE" id="PS51352">
    <property type="entry name" value="THIOREDOXIN_2"/>
    <property type="match status" value="1"/>
</dbReference>
<keyword evidence="12" id="KW-1185">Reference proteome</keyword>
<evidence type="ECO:0000256" key="6">
    <source>
        <dbReference type="ARBA" id="ARBA00023136"/>
    </source>
</evidence>
<dbReference type="CDD" id="cd02953">
    <property type="entry name" value="DsbDgamma"/>
    <property type="match status" value="1"/>
</dbReference>
<feature type="transmembrane region" description="Helical" evidence="8">
    <location>
        <begin position="227"/>
        <end position="253"/>
    </location>
</feature>
<feature type="chain" id="PRO_5021941236" evidence="9">
    <location>
        <begin position="24"/>
        <end position="643"/>
    </location>
</feature>
<feature type="signal peptide" evidence="9">
    <location>
        <begin position="1"/>
        <end position="23"/>
    </location>
</feature>
<feature type="domain" description="Thioredoxin" evidence="10">
    <location>
        <begin position="488"/>
        <end position="619"/>
    </location>
</feature>
<evidence type="ECO:0000313" key="11">
    <source>
        <dbReference type="EMBL" id="QDV72663.1"/>
    </source>
</evidence>
<evidence type="ECO:0000256" key="8">
    <source>
        <dbReference type="SAM" id="Phobius"/>
    </source>
</evidence>
<evidence type="ECO:0000256" key="2">
    <source>
        <dbReference type="ARBA" id="ARBA00022475"/>
    </source>
</evidence>
<evidence type="ECO:0000256" key="5">
    <source>
        <dbReference type="ARBA" id="ARBA00022989"/>
    </source>
</evidence>
<dbReference type="GO" id="GO:0045454">
    <property type="term" value="P:cell redox homeostasis"/>
    <property type="evidence" value="ECO:0007669"/>
    <property type="project" value="TreeGrafter"/>
</dbReference>
<dbReference type="KEGG" id="bmei:Spa11_08440"/>
<keyword evidence="11" id="KW-0560">Oxidoreductase</keyword>
<evidence type="ECO:0000313" key="12">
    <source>
        <dbReference type="Proteomes" id="UP000316426"/>
    </source>
</evidence>
<accession>A0A518K4D9</accession>
<dbReference type="Proteomes" id="UP000316426">
    <property type="component" value="Chromosome"/>
</dbReference>
<dbReference type="EC" id="1.8.1.8" evidence="11"/>
<feature type="transmembrane region" description="Helical" evidence="8">
    <location>
        <begin position="477"/>
        <end position="498"/>
    </location>
</feature>
<proteinExistence type="predicted"/>
<evidence type="ECO:0000256" key="1">
    <source>
        <dbReference type="ARBA" id="ARBA00004651"/>
    </source>
</evidence>
<dbReference type="PANTHER" id="PTHR32234">
    <property type="entry name" value="THIOL:DISULFIDE INTERCHANGE PROTEIN DSBD"/>
    <property type="match status" value="1"/>
</dbReference>
<protein>
    <submittedName>
        <fullName evidence="11">Thiol:disulfide interchange protein DsbD</fullName>
        <ecNumber evidence="11">1.8.1.8</ecNumber>
    </submittedName>
</protein>
<dbReference type="EMBL" id="CP036349">
    <property type="protein sequence ID" value="QDV72663.1"/>
    <property type="molecule type" value="Genomic_DNA"/>
</dbReference>
<keyword evidence="6 8" id="KW-0472">Membrane</keyword>
<dbReference type="GO" id="GO:0005886">
    <property type="term" value="C:plasma membrane"/>
    <property type="evidence" value="ECO:0007669"/>
    <property type="project" value="UniProtKB-SubCell"/>
</dbReference>
<dbReference type="GO" id="GO:0017004">
    <property type="term" value="P:cytochrome complex assembly"/>
    <property type="evidence" value="ECO:0007669"/>
    <property type="project" value="UniProtKB-KW"/>
</dbReference>
<reference evidence="11 12" key="1">
    <citation type="submission" date="2019-02" db="EMBL/GenBank/DDBJ databases">
        <title>Deep-cultivation of Planctomycetes and their phenomic and genomic characterization uncovers novel biology.</title>
        <authorList>
            <person name="Wiegand S."/>
            <person name="Jogler M."/>
            <person name="Boedeker C."/>
            <person name="Pinto D."/>
            <person name="Vollmers J."/>
            <person name="Rivas-Marin E."/>
            <person name="Kohn T."/>
            <person name="Peeters S.H."/>
            <person name="Heuer A."/>
            <person name="Rast P."/>
            <person name="Oberbeckmann S."/>
            <person name="Bunk B."/>
            <person name="Jeske O."/>
            <person name="Meyerdierks A."/>
            <person name="Storesund J.E."/>
            <person name="Kallscheuer N."/>
            <person name="Luecker S."/>
            <person name="Lage O.M."/>
            <person name="Pohl T."/>
            <person name="Merkel B.J."/>
            <person name="Hornburger P."/>
            <person name="Mueller R.-W."/>
            <person name="Bruemmer F."/>
            <person name="Labrenz M."/>
            <person name="Spormann A.M."/>
            <person name="Op den Camp H."/>
            <person name="Overmann J."/>
            <person name="Amann R."/>
            <person name="Jetten M.S.M."/>
            <person name="Mascher T."/>
            <person name="Medema M.H."/>
            <person name="Devos D.P."/>
            <person name="Kaster A.-K."/>
            <person name="Ovreas L."/>
            <person name="Rohde M."/>
            <person name="Galperin M.Y."/>
            <person name="Jogler C."/>
        </authorList>
    </citation>
    <scope>NUCLEOTIDE SEQUENCE [LARGE SCALE GENOMIC DNA]</scope>
    <source>
        <strain evidence="11 12">Spa11</strain>
    </source>
</reference>
<feature type="transmembrane region" description="Helical" evidence="8">
    <location>
        <begin position="422"/>
        <end position="440"/>
    </location>
</feature>
<dbReference type="GO" id="GO:0047134">
    <property type="term" value="F:protein-disulfide reductase [NAD(P)H] activity"/>
    <property type="evidence" value="ECO:0007669"/>
    <property type="project" value="UniProtKB-EC"/>
</dbReference>
<feature type="region of interest" description="Disordered" evidence="7">
    <location>
        <begin position="190"/>
        <end position="216"/>
    </location>
</feature>
<organism evidence="11 12">
    <name type="scientific">Botrimarina mediterranea</name>
    <dbReference type="NCBI Taxonomy" id="2528022"/>
    <lineage>
        <taxon>Bacteria</taxon>
        <taxon>Pseudomonadati</taxon>
        <taxon>Planctomycetota</taxon>
        <taxon>Planctomycetia</taxon>
        <taxon>Pirellulales</taxon>
        <taxon>Lacipirellulaceae</taxon>
        <taxon>Botrimarina</taxon>
    </lineage>
</organism>
<evidence type="ECO:0000256" key="9">
    <source>
        <dbReference type="SAM" id="SignalP"/>
    </source>
</evidence>
<feature type="transmembrane region" description="Helical" evidence="8">
    <location>
        <begin position="446"/>
        <end position="465"/>
    </location>
</feature>
<dbReference type="Pfam" id="PF13899">
    <property type="entry name" value="Thioredoxin_7"/>
    <property type="match status" value="1"/>
</dbReference>
<feature type="transmembrane region" description="Helical" evidence="8">
    <location>
        <begin position="274"/>
        <end position="298"/>
    </location>
</feature>
<evidence type="ECO:0000256" key="7">
    <source>
        <dbReference type="SAM" id="MobiDB-lite"/>
    </source>
</evidence>
<comment type="subcellular location">
    <subcellularLocation>
        <location evidence="1">Cell membrane</location>
        <topology evidence="1">Multi-pass membrane protein</topology>
    </subcellularLocation>
</comment>
<dbReference type="Pfam" id="PF02683">
    <property type="entry name" value="DsbD_TM"/>
    <property type="match status" value="1"/>
</dbReference>
<evidence type="ECO:0000256" key="4">
    <source>
        <dbReference type="ARBA" id="ARBA00022748"/>
    </source>
</evidence>
<dbReference type="InterPro" id="IPR035671">
    <property type="entry name" value="DsbD_gamma"/>
</dbReference>
<dbReference type="PANTHER" id="PTHR32234:SF3">
    <property type="entry name" value="SUPPRESSION OF COPPER SENSITIVITY PROTEIN"/>
    <property type="match status" value="1"/>
</dbReference>
<evidence type="ECO:0000259" key="10">
    <source>
        <dbReference type="PROSITE" id="PS51352"/>
    </source>
</evidence>
<dbReference type="AlphaFoldDB" id="A0A518K4D9"/>
<dbReference type="Gene3D" id="3.40.30.10">
    <property type="entry name" value="Glutaredoxin"/>
    <property type="match status" value="1"/>
</dbReference>
<keyword evidence="4" id="KW-0201">Cytochrome c-type biogenesis</keyword>
<dbReference type="SUPFAM" id="SSF52833">
    <property type="entry name" value="Thioredoxin-like"/>
    <property type="match status" value="1"/>
</dbReference>
<keyword evidence="5 8" id="KW-1133">Transmembrane helix</keyword>
<dbReference type="InterPro" id="IPR003834">
    <property type="entry name" value="Cyt_c_assmbl_TM_dom"/>
</dbReference>
<dbReference type="InterPro" id="IPR013766">
    <property type="entry name" value="Thioredoxin_domain"/>
</dbReference>
<feature type="transmembrane region" description="Helical" evidence="8">
    <location>
        <begin position="351"/>
        <end position="376"/>
    </location>
</feature>
<name>A0A518K4D9_9BACT</name>
<dbReference type="InterPro" id="IPR036249">
    <property type="entry name" value="Thioredoxin-like_sf"/>
</dbReference>
<keyword evidence="3 8" id="KW-0812">Transmembrane</keyword>
<feature type="transmembrane region" description="Helical" evidence="8">
    <location>
        <begin position="310"/>
        <end position="330"/>
    </location>
</feature>
<feature type="transmembrane region" description="Helical" evidence="8">
    <location>
        <begin position="382"/>
        <end position="410"/>
    </location>
</feature>
<keyword evidence="2" id="KW-1003">Cell membrane</keyword>
<gene>
    <name evidence="11" type="primary">dsbD</name>
    <name evidence="11" type="ORF">Spa11_08440</name>
</gene>